<keyword evidence="1" id="KW-0863">Zinc-finger</keyword>
<protein>
    <recommendedName>
        <fullName evidence="2">CCHC-type domain-containing protein</fullName>
    </recommendedName>
</protein>
<feature type="domain" description="CCHC-type" evidence="2">
    <location>
        <begin position="47"/>
        <end position="62"/>
    </location>
</feature>
<sequence>TNNQLRTSSNPKTHATVYEGQIVTEPVQRKAPGNVGNTGVRGKKVICYNCRGEGHVARQCKEPKRAKDSQYFKDKMMLMEAKEKGATLDAEAEAFIADVECTAPYDQPLALTCHPQVPPTIKSMRYNSMTITM</sequence>
<accession>A0A699VXI3</accession>
<comment type="caution">
    <text evidence="3">The sequence shown here is derived from an EMBL/GenBank/DDBJ whole genome shotgun (WGS) entry which is preliminary data.</text>
</comment>
<evidence type="ECO:0000256" key="1">
    <source>
        <dbReference type="PROSITE-ProRule" id="PRU00047"/>
    </source>
</evidence>
<dbReference type="SMART" id="SM00343">
    <property type="entry name" value="ZnF_C2HC"/>
    <property type="match status" value="1"/>
</dbReference>
<reference evidence="3" key="1">
    <citation type="journal article" date="2019" name="Sci. Rep.">
        <title>Draft genome of Tanacetum cinerariifolium, the natural source of mosquito coil.</title>
        <authorList>
            <person name="Yamashiro T."/>
            <person name="Shiraishi A."/>
            <person name="Satake H."/>
            <person name="Nakayama K."/>
        </authorList>
    </citation>
    <scope>NUCLEOTIDE SEQUENCE</scope>
</reference>
<evidence type="ECO:0000259" key="2">
    <source>
        <dbReference type="PROSITE" id="PS50158"/>
    </source>
</evidence>
<name>A0A699VXI3_TANCI</name>
<keyword evidence="1" id="KW-0479">Metal-binding</keyword>
<dbReference type="GO" id="GO:0008270">
    <property type="term" value="F:zinc ion binding"/>
    <property type="evidence" value="ECO:0007669"/>
    <property type="project" value="UniProtKB-KW"/>
</dbReference>
<proteinExistence type="predicted"/>
<dbReference type="EMBL" id="BKCJ011497291">
    <property type="protein sequence ID" value="GFD38198.1"/>
    <property type="molecule type" value="Genomic_DNA"/>
</dbReference>
<dbReference type="InterPro" id="IPR036875">
    <property type="entry name" value="Znf_CCHC_sf"/>
</dbReference>
<dbReference type="PROSITE" id="PS50158">
    <property type="entry name" value="ZF_CCHC"/>
    <property type="match status" value="1"/>
</dbReference>
<evidence type="ECO:0000313" key="3">
    <source>
        <dbReference type="EMBL" id="GFD38198.1"/>
    </source>
</evidence>
<keyword evidence="1" id="KW-0862">Zinc</keyword>
<dbReference type="SUPFAM" id="SSF57756">
    <property type="entry name" value="Retrovirus zinc finger-like domains"/>
    <property type="match status" value="1"/>
</dbReference>
<dbReference type="InterPro" id="IPR001878">
    <property type="entry name" value="Znf_CCHC"/>
</dbReference>
<dbReference type="Pfam" id="PF00098">
    <property type="entry name" value="zf-CCHC"/>
    <property type="match status" value="1"/>
</dbReference>
<dbReference type="GO" id="GO:0003676">
    <property type="term" value="F:nucleic acid binding"/>
    <property type="evidence" value="ECO:0007669"/>
    <property type="project" value="InterPro"/>
</dbReference>
<feature type="non-terminal residue" evidence="3">
    <location>
        <position position="1"/>
    </location>
</feature>
<organism evidence="3">
    <name type="scientific">Tanacetum cinerariifolium</name>
    <name type="common">Dalmatian daisy</name>
    <name type="synonym">Chrysanthemum cinerariifolium</name>
    <dbReference type="NCBI Taxonomy" id="118510"/>
    <lineage>
        <taxon>Eukaryota</taxon>
        <taxon>Viridiplantae</taxon>
        <taxon>Streptophyta</taxon>
        <taxon>Embryophyta</taxon>
        <taxon>Tracheophyta</taxon>
        <taxon>Spermatophyta</taxon>
        <taxon>Magnoliopsida</taxon>
        <taxon>eudicotyledons</taxon>
        <taxon>Gunneridae</taxon>
        <taxon>Pentapetalae</taxon>
        <taxon>asterids</taxon>
        <taxon>campanulids</taxon>
        <taxon>Asterales</taxon>
        <taxon>Asteraceae</taxon>
        <taxon>Asteroideae</taxon>
        <taxon>Anthemideae</taxon>
        <taxon>Anthemidinae</taxon>
        <taxon>Tanacetum</taxon>
    </lineage>
</organism>
<gene>
    <name evidence="3" type="ORF">Tci_910167</name>
</gene>
<dbReference type="AlphaFoldDB" id="A0A699VXI3"/>
<dbReference type="Gene3D" id="4.10.60.10">
    <property type="entry name" value="Zinc finger, CCHC-type"/>
    <property type="match status" value="1"/>
</dbReference>